<keyword evidence="8" id="KW-0044">Antibiotic</keyword>
<evidence type="ECO:0000256" key="10">
    <source>
        <dbReference type="ARBA" id="ARBA00023136"/>
    </source>
</evidence>
<dbReference type="GO" id="GO:0140911">
    <property type="term" value="F:pore-forming activity"/>
    <property type="evidence" value="ECO:0007669"/>
    <property type="project" value="InterPro"/>
</dbReference>
<evidence type="ECO:0000256" key="11">
    <source>
        <dbReference type="SAM" id="Coils"/>
    </source>
</evidence>
<dbReference type="EMBL" id="CP018049">
    <property type="protein sequence ID" value="AUZ44178.1"/>
    <property type="molecule type" value="Genomic_DNA"/>
</dbReference>
<keyword evidence="6 12" id="KW-0812">Transmembrane</keyword>
<comment type="similarity">
    <text evidence="4">Belongs to the channel forming colicin family.</text>
</comment>
<evidence type="ECO:0000256" key="4">
    <source>
        <dbReference type="ARBA" id="ARBA00007595"/>
    </source>
</evidence>
<feature type="coiled-coil region" evidence="11">
    <location>
        <begin position="206"/>
        <end position="248"/>
    </location>
</feature>
<evidence type="ECO:0000256" key="7">
    <source>
        <dbReference type="ARBA" id="ARBA00022989"/>
    </source>
</evidence>
<comment type="function">
    <text evidence="1">This colicin is a channel-forming colicin. This class of transmembrane toxins depolarize the cytoplasmic membrane, leading to dissipation of cellular energy.</text>
</comment>
<sequence>MTDITLPPIIVTPEPPLPLPPGPLPGGGFIAKPLPWDGKIVDFSDIDALMRKMNFSHPDSTMTKVALAVRAQKQIADSYAANLPNLLAEIDSEVAAAVGADVLPVLEKSRKEKAVVDALINASQADLTASLAAANAYFGRDPLLKDIPHNAVDFVNLEYKDRLGFKHAYQALADSYSAAYKSRYLSEKIRLLTEKSNALTGLIATAQAEEDARLAAQAEAERLAAEAAAKAEAERLAEEQAKADAEIKDAIKFTADFYKEIGEKFGQQMSTLSAELADSAKGKKLRSAQEALNAFEQYKGALDKKFSAADRAAIVNALDSLDSAELGKNLNRFAKGFGYVGKAIDAYDLHNEVSKSYATGDWNNTALKVETLFAGAAATGLIAFAFGVTVSSPVGIVAFALIMAFVSAFIDDKRVKQFNDALDAVLPF</sequence>
<evidence type="ECO:0000313" key="14">
    <source>
        <dbReference type="EMBL" id="AUZ44178.1"/>
    </source>
</evidence>
<reference evidence="14 15" key="1">
    <citation type="journal article" date="2018" name="Front. Microbiol.">
        <title>Pseudomonas orientalis F9: A Potent Antagonist against Phytopathogens with Phytotoxic Effect in the Apple Flower.</title>
        <authorList>
            <person name="Zengerer V."/>
            <person name="Schmid M."/>
            <person name="Bieri M."/>
            <person name="Muller D.C."/>
            <person name="Remus-Emsermann M.N.P."/>
            <person name="Ahrens C.H."/>
            <person name="Pelludat C."/>
        </authorList>
    </citation>
    <scope>NUCLEOTIDE SEQUENCE [LARGE SCALE GENOMIC DNA]</scope>
    <source>
        <strain evidence="14 15">F9</strain>
    </source>
</reference>
<keyword evidence="10 12" id="KW-0472">Membrane</keyword>
<comment type="subcellular location">
    <subcellularLocation>
        <location evidence="3">Membrane</location>
    </subcellularLocation>
</comment>
<dbReference type="AlphaFoldDB" id="A0A2L0RQD1"/>
<dbReference type="Pfam" id="PF01024">
    <property type="entry name" value="Colicin"/>
    <property type="match status" value="1"/>
</dbReference>
<accession>A0A2L0RQD1</accession>
<dbReference type="InterPro" id="IPR000293">
    <property type="entry name" value="Channel_colicin_C"/>
</dbReference>
<protein>
    <submittedName>
        <fullName evidence="14">Colicin transporter</fullName>
    </submittedName>
</protein>
<keyword evidence="5" id="KW-0929">Antimicrobial</keyword>
<evidence type="ECO:0000256" key="2">
    <source>
        <dbReference type="ARBA" id="ARBA00003197"/>
    </source>
</evidence>
<keyword evidence="7 12" id="KW-1133">Transmembrane helix</keyword>
<name>A0A2L0RQD1_9PSED</name>
<dbReference type="RefSeq" id="WP_237140389.1">
    <property type="nucleotide sequence ID" value="NZ_CP018049.1"/>
</dbReference>
<evidence type="ECO:0000259" key="13">
    <source>
        <dbReference type="Pfam" id="PF01024"/>
    </source>
</evidence>
<evidence type="ECO:0000256" key="9">
    <source>
        <dbReference type="ARBA" id="ARBA00023048"/>
    </source>
</evidence>
<evidence type="ECO:0000256" key="1">
    <source>
        <dbReference type="ARBA" id="ARBA00002178"/>
    </source>
</evidence>
<dbReference type="Gene3D" id="1.10.490.30">
    <property type="entry name" value="Colicin"/>
    <property type="match status" value="1"/>
</dbReference>
<proteinExistence type="inferred from homology"/>
<dbReference type="GO" id="GO:0016020">
    <property type="term" value="C:membrane"/>
    <property type="evidence" value="ECO:0007669"/>
    <property type="project" value="UniProtKB-SubCell"/>
</dbReference>
<keyword evidence="9" id="KW-0078">Bacteriocin</keyword>
<dbReference type="GO" id="GO:0050829">
    <property type="term" value="P:defense response to Gram-negative bacterium"/>
    <property type="evidence" value="ECO:0007669"/>
    <property type="project" value="InterPro"/>
</dbReference>
<evidence type="ECO:0000256" key="3">
    <source>
        <dbReference type="ARBA" id="ARBA00004370"/>
    </source>
</evidence>
<evidence type="ECO:0000256" key="8">
    <source>
        <dbReference type="ARBA" id="ARBA00023022"/>
    </source>
</evidence>
<gene>
    <name evidence="14" type="ORF">BOP93_00890</name>
</gene>
<evidence type="ECO:0000256" key="5">
    <source>
        <dbReference type="ARBA" id="ARBA00022529"/>
    </source>
</evidence>
<evidence type="ECO:0000256" key="6">
    <source>
        <dbReference type="ARBA" id="ARBA00022692"/>
    </source>
</evidence>
<feature type="domain" description="Channel forming colicins" evidence="13">
    <location>
        <begin position="237"/>
        <end position="419"/>
    </location>
</feature>
<evidence type="ECO:0000256" key="12">
    <source>
        <dbReference type="SAM" id="Phobius"/>
    </source>
</evidence>
<dbReference type="InterPro" id="IPR038283">
    <property type="entry name" value="Channel_colicin_C_sf"/>
</dbReference>
<dbReference type="PRINTS" id="PR00280">
    <property type="entry name" value="CHANLCOLICIN"/>
</dbReference>
<keyword evidence="11" id="KW-0175">Coiled coil</keyword>
<organism evidence="14 15">
    <name type="scientific">Pseudomonas orientalis</name>
    <dbReference type="NCBI Taxonomy" id="76758"/>
    <lineage>
        <taxon>Bacteria</taxon>
        <taxon>Pseudomonadati</taxon>
        <taxon>Pseudomonadota</taxon>
        <taxon>Gammaproteobacteria</taxon>
        <taxon>Pseudomonadales</taxon>
        <taxon>Pseudomonadaceae</taxon>
        <taxon>Pseudomonas</taxon>
    </lineage>
</organism>
<feature type="transmembrane region" description="Helical" evidence="12">
    <location>
        <begin position="381"/>
        <end position="410"/>
    </location>
</feature>
<evidence type="ECO:0000313" key="15">
    <source>
        <dbReference type="Proteomes" id="UP000239888"/>
    </source>
</evidence>
<dbReference type="GO" id="GO:0031640">
    <property type="term" value="P:killing of cells of another organism"/>
    <property type="evidence" value="ECO:0007669"/>
    <property type="project" value="UniProtKB-KW"/>
</dbReference>
<dbReference type="Proteomes" id="UP000239888">
    <property type="component" value="Chromosome"/>
</dbReference>
<dbReference type="KEGG" id="poi:BOP93_00890"/>
<comment type="function">
    <text evidence="2">Colicins are polypeptide toxins produced by and active against E.coli and closely related bacteria.</text>
</comment>
<dbReference type="SUPFAM" id="SSF56837">
    <property type="entry name" value="Colicin"/>
    <property type="match status" value="1"/>
</dbReference>